<accession>A0A8S0WWZ5</accession>
<organism evidence="1">
    <name type="scientific">Acididesulfobacillus acetoxydans</name>
    <dbReference type="NCBI Taxonomy" id="1561005"/>
    <lineage>
        <taxon>Bacteria</taxon>
        <taxon>Bacillati</taxon>
        <taxon>Bacillota</taxon>
        <taxon>Clostridia</taxon>
        <taxon>Eubacteriales</taxon>
        <taxon>Peptococcaceae</taxon>
        <taxon>Acididesulfobacillus</taxon>
    </lineage>
</organism>
<proteinExistence type="predicted"/>
<dbReference type="EMBL" id="LR746496">
    <property type="protein sequence ID" value="CAA7600621.1"/>
    <property type="molecule type" value="Genomic_DNA"/>
</dbReference>
<evidence type="ECO:0008006" key="4">
    <source>
        <dbReference type="Google" id="ProtNLM"/>
    </source>
</evidence>
<reference evidence="1" key="2">
    <citation type="submission" date="2020-01" db="EMBL/GenBank/DDBJ databases">
        <authorList>
            <person name="Hornung B."/>
        </authorList>
    </citation>
    <scope>NUCLEOTIDE SEQUENCE</scope>
    <source>
        <strain evidence="1">PacBioINE</strain>
    </source>
</reference>
<evidence type="ECO:0000313" key="2">
    <source>
        <dbReference type="EMBL" id="CEJ09402.1"/>
    </source>
</evidence>
<keyword evidence="3" id="KW-1185">Reference proteome</keyword>
<evidence type="ECO:0000313" key="1">
    <source>
        <dbReference type="EMBL" id="CAA7600621.1"/>
    </source>
</evidence>
<dbReference type="AlphaFoldDB" id="A0A8S0WWZ5"/>
<dbReference type="Gene3D" id="3.30.460.40">
    <property type="match status" value="1"/>
</dbReference>
<dbReference type="Proteomes" id="UP000836597">
    <property type="component" value="Chromosome"/>
</dbReference>
<dbReference type="EMBL" id="CDGJ01000132">
    <property type="protein sequence ID" value="CEJ09402.1"/>
    <property type="molecule type" value="Genomic_DNA"/>
</dbReference>
<sequence>MNKEEGIKTDIMEEAERVWRAADNFGILLRLIGGLAVRVHSESSLLPALARNYKDLDFATQAGNVPRLTNLLKELGYVPDKAFNALNMGRRQLFYETESNRQLDLFVDTFEMCHTIPLHDRLKVEKMTIPLAELFLSKIQIIQLNEKDVKDLFALLLDHKIAAGDKEVINRDIIAERTAKDWGFFHTIELNLAKLRLLINNYELGEKDGEKILLAIEAILEVMNRSKKGLNWQMRSKIGEKLMWYKLPEEVG</sequence>
<dbReference type="Proteomes" id="UP001071230">
    <property type="component" value="Unassembled WGS sequence"/>
</dbReference>
<name>A0A8S0WWZ5_9FIRM</name>
<reference evidence="2" key="1">
    <citation type="submission" date="2014-11" db="EMBL/GenBank/DDBJ databases">
        <authorList>
            <person name="Hornung B.V."/>
        </authorList>
    </citation>
    <scope>NUCLEOTIDE SEQUENCE</scope>
    <source>
        <strain evidence="2">INE</strain>
    </source>
</reference>
<evidence type="ECO:0000313" key="3">
    <source>
        <dbReference type="Proteomes" id="UP001071230"/>
    </source>
</evidence>
<protein>
    <recommendedName>
        <fullName evidence="4">Nucleotidyltransferase family protein</fullName>
    </recommendedName>
</protein>
<dbReference type="KEGG" id="aacx:DEACI_1274"/>
<gene>
    <name evidence="1" type="ORF">DEACI_1274</name>
    <name evidence="2" type="ORF">DEACI_3886</name>
</gene>
<dbReference type="RefSeq" id="WP_240984269.1">
    <property type="nucleotide sequence ID" value="NZ_CDGJ01000132.1"/>
</dbReference>